<evidence type="ECO:0000256" key="2">
    <source>
        <dbReference type="ARBA" id="ARBA00023015"/>
    </source>
</evidence>
<evidence type="ECO:0000313" key="6">
    <source>
        <dbReference type="EMBL" id="MBB6671381.1"/>
    </source>
</evidence>
<dbReference type="RefSeq" id="WP_185142856.1">
    <property type="nucleotide sequence ID" value="NZ_JACJVP010000020.1"/>
</dbReference>
<evidence type="ECO:0000256" key="4">
    <source>
        <dbReference type="ARBA" id="ARBA00023163"/>
    </source>
</evidence>
<dbReference type="Gene3D" id="1.10.10.10">
    <property type="entry name" value="Winged helix-like DNA-binding domain superfamily/Winged helix DNA-binding domain"/>
    <property type="match status" value="1"/>
</dbReference>
<dbReference type="EMBL" id="JACJVP010000020">
    <property type="protein sequence ID" value="MBB6671381.1"/>
    <property type="molecule type" value="Genomic_DNA"/>
</dbReference>
<dbReference type="SUPFAM" id="SSF46785">
    <property type="entry name" value="Winged helix' DNA-binding domain"/>
    <property type="match status" value="1"/>
</dbReference>
<dbReference type="InterPro" id="IPR005119">
    <property type="entry name" value="LysR_subst-bd"/>
</dbReference>
<dbReference type="Pfam" id="PF03466">
    <property type="entry name" value="LysR_substrate"/>
    <property type="match status" value="1"/>
</dbReference>
<evidence type="ECO:0000313" key="7">
    <source>
        <dbReference type="Proteomes" id="UP000547209"/>
    </source>
</evidence>
<reference evidence="6 7" key="1">
    <citation type="submission" date="2020-08" db="EMBL/GenBank/DDBJ databases">
        <title>Cohnella phylogeny.</title>
        <authorList>
            <person name="Dunlap C."/>
        </authorList>
    </citation>
    <scope>NUCLEOTIDE SEQUENCE [LARGE SCALE GENOMIC DNA]</scope>
    <source>
        <strain evidence="6 7">DSM 28246</strain>
    </source>
</reference>
<dbReference type="InterPro" id="IPR000847">
    <property type="entry name" value="LysR_HTH_N"/>
</dbReference>
<sequence>MDIRHLQYVTEIARRRSFTRAAESLHITQPTISKMIKNLESELNAELFVRDGKRLRLTDAGETILRHAGPILQGFERLQAELDDLTYLNKGSIRIGLPPMAGANFFPDVFKRFQSRYPGIAIKIAEDGARKTVERLGNGELDAGVVLAPIAEDVFESFPLSDDRMKVILHPSHAMAGRDEIGLAELAAESFILFNNDFALHDRIVEACASRGFAPRIVHESAQWDFIGEMVGAELGIAMLPGTVCRQLSPDKVRAIPLADPVIPWRLAMAWRREGYLSRAAREWIAFTRSAFGAGD</sequence>
<dbReference type="PANTHER" id="PTHR30419">
    <property type="entry name" value="HTH-TYPE TRANSCRIPTIONAL REGULATOR YBHD"/>
    <property type="match status" value="1"/>
</dbReference>
<dbReference type="InterPro" id="IPR036390">
    <property type="entry name" value="WH_DNA-bd_sf"/>
</dbReference>
<comment type="similarity">
    <text evidence="1">Belongs to the LysR transcriptional regulatory family.</text>
</comment>
<keyword evidence="7" id="KW-1185">Reference proteome</keyword>
<dbReference type="Proteomes" id="UP000547209">
    <property type="component" value="Unassembled WGS sequence"/>
</dbReference>
<protein>
    <submittedName>
        <fullName evidence="6">LysR family transcriptional regulator</fullName>
    </submittedName>
</protein>
<dbReference type="CDD" id="cd08438">
    <property type="entry name" value="PBP2_CidR"/>
    <property type="match status" value="1"/>
</dbReference>
<keyword evidence="3" id="KW-0238">DNA-binding</keyword>
<proteinExistence type="inferred from homology"/>
<dbReference type="InterPro" id="IPR036388">
    <property type="entry name" value="WH-like_DNA-bd_sf"/>
</dbReference>
<keyword evidence="4" id="KW-0804">Transcription</keyword>
<dbReference type="AlphaFoldDB" id="A0A7X0VF32"/>
<name>A0A7X0VF32_9BACL</name>
<dbReference type="SUPFAM" id="SSF53850">
    <property type="entry name" value="Periplasmic binding protein-like II"/>
    <property type="match status" value="1"/>
</dbReference>
<evidence type="ECO:0000259" key="5">
    <source>
        <dbReference type="PROSITE" id="PS50931"/>
    </source>
</evidence>
<organism evidence="6 7">
    <name type="scientific">Cohnella nanjingensis</name>
    <dbReference type="NCBI Taxonomy" id="1387779"/>
    <lineage>
        <taxon>Bacteria</taxon>
        <taxon>Bacillati</taxon>
        <taxon>Bacillota</taxon>
        <taxon>Bacilli</taxon>
        <taxon>Bacillales</taxon>
        <taxon>Paenibacillaceae</taxon>
        <taxon>Cohnella</taxon>
    </lineage>
</organism>
<keyword evidence="2" id="KW-0805">Transcription regulation</keyword>
<dbReference type="Pfam" id="PF00126">
    <property type="entry name" value="HTH_1"/>
    <property type="match status" value="1"/>
</dbReference>
<gene>
    <name evidence="6" type="ORF">H7C19_11890</name>
</gene>
<dbReference type="InterPro" id="IPR050950">
    <property type="entry name" value="HTH-type_LysR_regulators"/>
</dbReference>
<comment type="caution">
    <text evidence="6">The sequence shown here is derived from an EMBL/GenBank/DDBJ whole genome shotgun (WGS) entry which is preliminary data.</text>
</comment>
<dbReference type="PRINTS" id="PR00039">
    <property type="entry name" value="HTHLYSR"/>
</dbReference>
<dbReference type="GO" id="GO:0003677">
    <property type="term" value="F:DNA binding"/>
    <property type="evidence" value="ECO:0007669"/>
    <property type="project" value="UniProtKB-KW"/>
</dbReference>
<accession>A0A7X0VF32</accession>
<evidence type="ECO:0000256" key="3">
    <source>
        <dbReference type="ARBA" id="ARBA00023125"/>
    </source>
</evidence>
<dbReference type="PANTHER" id="PTHR30419:SF8">
    <property type="entry name" value="NITROGEN ASSIMILATION TRANSCRIPTIONAL ACTIVATOR-RELATED"/>
    <property type="match status" value="1"/>
</dbReference>
<evidence type="ECO:0000256" key="1">
    <source>
        <dbReference type="ARBA" id="ARBA00009437"/>
    </source>
</evidence>
<dbReference type="FunFam" id="1.10.10.10:FF:000001">
    <property type="entry name" value="LysR family transcriptional regulator"/>
    <property type="match status" value="1"/>
</dbReference>
<dbReference type="PROSITE" id="PS50931">
    <property type="entry name" value="HTH_LYSR"/>
    <property type="match status" value="1"/>
</dbReference>
<dbReference type="GO" id="GO:0005829">
    <property type="term" value="C:cytosol"/>
    <property type="evidence" value="ECO:0007669"/>
    <property type="project" value="TreeGrafter"/>
</dbReference>
<dbReference type="Gene3D" id="3.40.190.290">
    <property type="match status" value="1"/>
</dbReference>
<dbReference type="GO" id="GO:0003700">
    <property type="term" value="F:DNA-binding transcription factor activity"/>
    <property type="evidence" value="ECO:0007669"/>
    <property type="project" value="InterPro"/>
</dbReference>
<feature type="domain" description="HTH lysR-type" evidence="5">
    <location>
        <begin position="1"/>
        <end position="58"/>
    </location>
</feature>